<dbReference type="SUPFAM" id="SSF53756">
    <property type="entry name" value="UDP-Glycosyltransferase/glycogen phosphorylase"/>
    <property type="match status" value="1"/>
</dbReference>
<keyword evidence="2" id="KW-1185">Reference proteome</keyword>
<dbReference type="Proteomes" id="UP000006844">
    <property type="component" value="Chromosome"/>
</dbReference>
<dbReference type="OrthoDB" id="8481352at2"/>
<name>E8V0G9_TERSS</name>
<dbReference type="STRING" id="401053.AciPR4_3701"/>
<dbReference type="eggNOG" id="COG0438">
    <property type="taxonomic scope" value="Bacteria"/>
</dbReference>
<organism evidence="1 2">
    <name type="scientific">Terriglobus saanensis (strain ATCC BAA-1853 / DSM 23119 / SP1PR4)</name>
    <dbReference type="NCBI Taxonomy" id="401053"/>
    <lineage>
        <taxon>Bacteria</taxon>
        <taxon>Pseudomonadati</taxon>
        <taxon>Acidobacteriota</taxon>
        <taxon>Terriglobia</taxon>
        <taxon>Terriglobales</taxon>
        <taxon>Acidobacteriaceae</taxon>
        <taxon>Terriglobus</taxon>
    </lineage>
</organism>
<dbReference type="RefSeq" id="WP_013570182.1">
    <property type="nucleotide sequence ID" value="NC_014963.1"/>
</dbReference>
<evidence type="ECO:0000313" key="2">
    <source>
        <dbReference type="Proteomes" id="UP000006844"/>
    </source>
</evidence>
<sequence length="399" mass="44655">MTAGAKHLERVAFVQPFGLAEFGGGPKVLKTLLKNAPLDAISINTTLNSPKATTIIREFHLPRRPTLGRLEKTRLHSLIHSSNRFFSRSFQRNLTNLVRREEVSCIHAIAHTWDCLDAFEVAQDLGLPFALTVHDDLLYAMHGQLWLGKAEKLLARMWQGSNVRFVISEEIGEEYGRRYGKREYIPVTDGLEKIADSPRARVEGKVRIYFMGLFHQSYTANFQQLLSALEQLGSEHPEWKVELITRCGSVGMFSSSKNVTVSELPFAAADPTAEDMRNADIAYLPLPFGQDQEAFTRYSLSTKMIGYLGSGLPILYHGPSYAAACKFLERHNAAQIVSTMETQAIVDGIILLLKNYTSLATAGLHAARSEFLIEKTTRRFWDGIQGCLDNRSVPRVIPA</sequence>
<dbReference type="Gene3D" id="3.40.50.2000">
    <property type="entry name" value="Glycogen Phosphorylase B"/>
    <property type="match status" value="1"/>
</dbReference>
<evidence type="ECO:0000313" key="1">
    <source>
        <dbReference type="EMBL" id="ADV84452.1"/>
    </source>
</evidence>
<dbReference type="AlphaFoldDB" id="E8V0G9"/>
<accession>E8V0G9</accession>
<protein>
    <recommendedName>
        <fullName evidence="3">Glycosyltransferase subfamily 4-like N-terminal domain-containing protein</fullName>
    </recommendedName>
</protein>
<proteinExistence type="predicted"/>
<gene>
    <name evidence="1" type="ordered locus">AciPR4_3701</name>
</gene>
<dbReference type="EMBL" id="CP002467">
    <property type="protein sequence ID" value="ADV84452.1"/>
    <property type="molecule type" value="Genomic_DNA"/>
</dbReference>
<dbReference type="HOGENOM" id="CLU_690642_0_0_0"/>
<evidence type="ECO:0008006" key="3">
    <source>
        <dbReference type="Google" id="ProtNLM"/>
    </source>
</evidence>
<dbReference type="KEGG" id="tsa:AciPR4_3701"/>
<reference evidence="1 2" key="1">
    <citation type="journal article" date="2012" name="Stand. Genomic Sci.">
        <title>Complete genome sequence of Terriglobus saanensis type strain SP1PR4(T), an Acidobacteria from tundra soil.</title>
        <authorList>
            <person name="Rawat S.R."/>
            <person name="Mannisto M.K."/>
            <person name="Starovoytov V."/>
            <person name="Goodwin L."/>
            <person name="Nolan M."/>
            <person name="Hauser L."/>
            <person name="Land M."/>
            <person name="Davenport K.W."/>
            <person name="Woyke T."/>
            <person name="Haggblom M.M."/>
        </authorList>
    </citation>
    <scope>NUCLEOTIDE SEQUENCE</scope>
    <source>
        <strain evidence="2">ATCC BAA-1853 / DSM 23119 / SP1PR4</strain>
    </source>
</reference>